<evidence type="ECO:0000313" key="1">
    <source>
        <dbReference type="EMBL" id="GEL29499.1"/>
    </source>
</evidence>
<dbReference type="Proteomes" id="UP000321893">
    <property type="component" value="Unassembled WGS sequence"/>
</dbReference>
<keyword evidence="2" id="KW-1185">Reference proteome</keyword>
<dbReference type="AlphaFoldDB" id="A0A511DXD8"/>
<proteinExistence type="predicted"/>
<sequence length="108" mass="12882">MSKQYEKLIEQQARLKQKIEREDFKLRQSKYYENRQARKARSRRLIQKGALLEKYFQANNLSVEQTEELLKTFADYVNSHKPNKKLLPPVYQSLKADEITIDQSKSGF</sequence>
<evidence type="ECO:0008006" key="3">
    <source>
        <dbReference type="Google" id="ProtNLM"/>
    </source>
</evidence>
<reference evidence="1" key="1">
    <citation type="submission" date="2019-07" db="EMBL/GenBank/DDBJ databases">
        <title>Whole genome shotgun sequence of Lactobacillus kefiri NBRC 15888.</title>
        <authorList>
            <person name="Hosoyama A."/>
            <person name="Uohara A."/>
            <person name="Ohji S."/>
            <person name="Ichikawa N."/>
        </authorList>
    </citation>
    <scope>NUCLEOTIDE SEQUENCE [LARGE SCALE GENOMIC DNA]</scope>
    <source>
        <strain evidence="1">NBRC 15888</strain>
    </source>
</reference>
<comment type="caution">
    <text evidence="1">The sequence shown here is derived from an EMBL/GenBank/DDBJ whole genome shotgun (WGS) entry which is preliminary data.</text>
</comment>
<gene>
    <name evidence="1" type="primary">orf40</name>
    <name evidence="1" type="ORF">LKE01_23190</name>
</gene>
<name>A0A511DXD8_LENKE</name>
<dbReference type="RefSeq" id="WP_225364716.1">
    <property type="nucleotide sequence ID" value="NZ_BJVK01000076.1"/>
</dbReference>
<dbReference type="GeneID" id="71568187"/>
<accession>A0A511DXD8</accession>
<dbReference type="EMBL" id="BJVK01000076">
    <property type="protein sequence ID" value="GEL29499.1"/>
    <property type="molecule type" value="Genomic_DNA"/>
</dbReference>
<organism evidence="1 2">
    <name type="scientific">Lentilactobacillus kefiri</name>
    <name type="common">Lactobacillus kefiri</name>
    <dbReference type="NCBI Taxonomy" id="33962"/>
    <lineage>
        <taxon>Bacteria</taxon>
        <taxon>Bacillati</taxon>
        <taxon>Bacillota</taxon>
        <taxon>Bacilli</taxon>
        <taxon>Lactobacillales</taxon>
        <taxon>Lactobacillaceae</taxon>
        <taxon>Lentilactobacillus</taxon>
    </lineage>
</organism>
<protein>
    <recommendedName>
        <fullName evidence="3">DUF3847 domain-containing protein</fullName>
    </recommendedName>
</protein>
<evidence type="ECO:0000313" key="2">
    <source>
        <dbReference type="Proteomes" id="UP000321893"/>
    </source>
</evidence>